<feature type="compositionally biased region" description="Pro residues" evidence="1">
    <location>
        <begin position="204"/>
        <end position="213"/>
    </location>
</feature>
<keyword evidence="2" id="KW-1133">Transmembrane helix</keyword>
<comment type="caution">
    <text evidence="3">The sequence shown here is derived from an EMBL/GenBank/DDBJ whole genome shotgun (WGS) entry which is preliminary data.</text>
</comment>
<feature type="region of interest" description="Disordered" evidence="1">
    <location>
        <begin position="185"/>
        <end position="283"/>
    </location>
</feature>
<evidence type="ECO:0000313" key="3">
    <source>
        <dbReference type="EMBL" id="MBM7080757.1"/>
    </source>
</evidence>
<evidence type="ECO:0000256" key="2">
    <source>
        <dbReference type="SAM" id="Phobius"/>
    </source>
</evidence>
<dbReference type="EMBL" id="JAFEUC010000022">
    <property type="protein sequence ID" value="MBM7080757.1"/>
    <property type="molecule type" value="Genomic_DNA"/>
</dbReference>
<gene>
    <name evidence="3" type="ORF">JQX11_31035</name>
</gene>
<evidence type="ECO:0000256" key="1">
    <source>
        <dbReference type="SAM" id="MobiDB-lite"/>
    </source>
</evidence>
<keyword evidence="2" id="KW-0472">Membrane</keyword>
<dbReference type="Proteomes" id="UP001518872">
    <property type="component" value="Unassembled WGS sequence"/>
</dbReference>
<feature type="transmembrane region" description="Helical" evidence="2">
    <location>
        <begin position="102"/>
        <end position="122"/>
    </location>
</feature>
<evidence type="ECO:0000313" key="4">
    <source>
        <dbReference type="Proteomes" id="UP001518872"/>
    </source>
</evidence>
<sequence length="283" mass="28577">MVDSHSTPARTRPGLVTLSSYLLMFFAALQLIGLILTLAISGKLRQAFEDAFEGTASEVEGLGTAVVVFAVGASAVLLLIALALVVLAIFNNRGKNGSRIATWVVGGIMVCCVGGGLVNGAAGFSGSTGSTSGDAPSAEELERSMNAVLPSWYNPVSTLLGVVSLLALLAALILLALPQSNEFFRKPKAGWEPPVPGATYPATPGYPPTPGYPSTPGYPATPDYPQPGAPGQPGASGPSSATPGVPDQPQSSDGPSWSPPSGGEPDRPTGGSGPDDPQRPAGS</sequence>
<dbReference type="RefSeq" id="WP_204928474.1">
    <property type="nucleotide sequence ID" value="NZ_JAFEUC010000022.1"/>
</dbReference>
<feature type="transmembrane region" description="Helical" evidence="2">
    <location>
        <begin position="152"/>
        <end position="177"/>
    </location>
</feature>
<name>A0ABS2J2I1_9ACTN</name>
<reference evidence="3 4" key="1">
    <citation type="submission" date="2021-02" db="EMBL/GenBank/DDBJ databases">
        <authorList>
            <person name="Ra J.-S."/>
        </authorList>
    </citation>
    <scope>NUCLEOTIDE SEQUENCE [LARGE SCALE GENOMIC DNA]</scope>
    <source>
        <strain evidence="3 4">MMS20-R1-14</strain>
    </source>
</reference>
<feature type="transmembrane region" description="Helical" evidence="2">
    <location>
        <begin position="62"/>
        <end position="90"/>
    </location>
</feature>
<keyword evidence="2" id="KW-0812">Transmembrane</keyword>
<feature type="transmembrane region" description="Helical" evidence="2">
    <location>
        <begin position="21"/>
        <end position="42"/>
    </location>
</feature>
<accession>A0ABS2J2I1</accession>
<proteinExistence type="predicted"/>
<protein>
    <submittedName>
        <fullName evidence="3">Uncharacterized protein</fullName>
    </submittedName>
</protein>
<keyword evidence="4" id="KW-1185">Reference proteome</keyword>
<organism evidence="3 4">
    <name type="scientific">Micromonospora humida</name>
    <dbReference type="NCBI Taxonomy" id="2809018"/>
    <lineage>
        <taxon>Bacteria</taxon>
        <taxon>Bacillati</taxon>
        <taxon>Actinomycetota</taxon>
        <taxon>Actinomycetes</taxon>
        <taxon>Micromonosporales</taxon>
        <taxon>Micromonosporaceae</taxon>
        <taxon>Micromonospora</taxon>
    </lineage>
</organism>
<feature type="compositionally biased region" description="Low complexity" evidence="1">
    <location>
        <begin position="232"/>
        <end position="263"/>
    </location>
</feature>